<accession>Q2SE97</accession>
<organism evidence="6 7">
    <name type="scientific">Hahella chejuensis (strain KCTC 2396)</name>
    <dbReference type="NCBI Taxonomy" id="349521"/>
    <lineage>
        <taxon>Bacteria</taxon>
        <taxon>Pseudomonadati</taxon>
        <taxon>Pseudomonadota</taxon>
        <taxon>Gammaproteobacteria</taxon>
        <taxon>Oceanospirillales</taxon>
        <taxon>Hahellaceae</taxon>
        <taxon>Hahella</taxon>
    </lineage>
</organism>
<sequence length="318" mass="36225">MPIRPRKLPPLNALKAFEASARLLSFSVAALELNVTQGAVSKQIKLLEEYFEQPLFLRRARHIKLTEAGEKLFHSLGDIFDQLVKACDAASSHQKNILRLQVTPSLAVRWLFPRLPQLQRELKDVQLKITTMWLSAEKEADLDLDHYDIVLHCGRRRDNGSANLLREEQLAPVCHPSLLEQHGGDWRRLIRHLPLLHPSVTHEDWRNWLTKNPVPGVDPSSGLIFDTLDMPVTVAMQGHGVALADPLFIMDELKNGILTTPRNHSHDSGWGYYFVHQKLRASDPSILTFKRWLIAGLQEDMERLETIRLLPSLTPLGK</sequence>
<dbReference type="Pfam" id="PF03466">
    <property type="entry name" value="LysR_substrate"/>
    <property type="match status" value="1"/>
</dbReference>
<dbReference type="AlphaFoldDB" id="Q2SE97"/>
<comment type="similarity">
    <text evidence="1">Belongs to the LysR transcriptional regulatory family.</text>
</comment>
<evidence type="ECO:0000256" key="1">
    <source>
        <dbReference type="ARBA" id="ARBA00009437"/>
    </source>
</evidence>
<evidence type="ECO:0000256" key="2">
    <source>
        <dbReference type="ARBA" id="ARBA00023015"/>
    </source>
</evidence>
<evidence type="ECO:0000313" key="6">
    <source>
        <dbReference type="EMBL" id="ABC31027.1"/>
    </source>
</evidence>
<keyword evidence="3" id="KW-0238">DNA-binding</keyword>
<dbReference type="KEGG" id="hch:HCH_04321"/>
<gene>
    <name evidence="6" type="ordered locus">HCH_04321</name>
</gene>
<dbReference type="PANTHER" id="PTHR30537:SF26">
    <property type="entry name" value="GLYCINE CLEAVAGE SYSTEM TRANSCRIPTIONAL ACTIVATOR"/>
    <property type="match status" value="1"/>
</dbReference>
<dbReference type="EMBL" id="CP000155">
    <property type="protein sequence ID" value="ABC31027.1"/>
    <property type="molecule type" value="Genomic_DNA"/>
</dbReference>
<evidence type="ECO:0000256" key="4">
    <source>
        <dbReference type="ARBA" id="ARBA00023163"/>
    </source>
</evidence>
<proteinExistence type="inferred from homology"/>
<dbReference type="SUPFAM" id="SSF53850">
    <property type="entry name" value="Periplasmic binding protein-like II"/>
    <property type="match status" value="1"/>
</dbReference>
<dbReference type="SUPFAM" id="SSF46785">
    <property type="entry name" value="Winged helix' DNA-binding domain"/>
    <property type="match status" value="1"/>
</dbReference>
<dbReference type="InterPro" id="IPR036388">
    <property type="entry name" value="WH-like_DNA-bd_sf"/>
</dbReference>
<evidence type="ECO:0000313" key="7">
    <source>
        <dbReference type="Proteomes" id="UP000000238"/>
    </source>
</evidence>
<dbReference type="STRING" id="349521.HCH_04321"/>
<dbReference type="PANTHER" id="PTHR30537">
    <property type="entry name" value="HTH-TYPE TRANSCRIPTIONAL REGULATOR"/>
    <property type="match status" value="1"/>
</dbReference>
<name>Q2SE97_HAHCH</name>
<dbReference type="InterPro" id="IPR005119">
    <property type="entry name" value="LysR_subst-bd"/>
</dbReference>
<protein>
    <submittedName>
        <fullName evidence="6">Transcriptional regulator</fullName>
    </submittedName>
</protein>
<evidence type="ECO:0000259" key="5">
    <source>
        <dbReference type="PROSITE" id="PS50931"/>
    </source>
</evidence>
<dbReference type="Gene3D" id="3.40.190.10">
    <property type="entry name" value="Periplasmic binding protein-like II"/>
    <property type="match status" value="2"/>
</dbReference>
<evidence type="ECO:0000256" key="3">
    <source>
        <dbReference type="ARBA" id="ARBA00023125"/>
    </source>
</evidence>
<dbReference type="Proteomes" id="UP000000238">
    <property type="component" value="Chromosome"/>
</dbReference>
<dbReference type="HOGENOM" id="CLU_039613_37_0_6"/>
<feature type="domain" description="HTH lysR-type" evidence="5">
    <location>
        <begin position="9"/>
        <end position="66"/>
    </location>
</feature>
<dbReference type="InterPro" id="IPR058163">
    <property type="entry name" value="LysR-type_TF_proteobact-type"/>
</dbReference>
<keyword evidence="7" id="KW-1185">Reference proteome</keyword>
<dbReference type="GO" id="GO:0043565">
    <property type="term" value="F:sequence-specific DNA binding"/>
    <property type="evidence" value="ECO:0007669"/>
    <property type="project" value="TreeGrafter"/>
</dbReference>
<dbReference type="eggNOG" id="COG0583">
    <property type="taxonomic scope" value="Bacteria"/>
</dbReference>
<keyword evidence="4" id="KW-0804">Transcription</keyword>
<dbReference type="GO" id="GO:0006351">
    <property type="term" value="P:DNA-templated transcription"/>
    <property type="evidence" value="ECO:0007669"/>
    <property type="project" value="TreeGrafter"/>
</dbReference>
<dbReference type="InterPro" id="IPR000847">
    <property type="entry name" value="LysR_HTH_N"/>
</dbReference>
<dbReference type="FunFam" id="1.10.10.10:FF:000038">
    <property type="entry name" value="Glycine cleavage system transcriptional activator"/>
    <property type="match status" value="1"/>
</dbReference>
<dbReference type="Gene3D" id="1.10.10.10">
    <property type="entry name" value="Winged helix-like DNA-binding domain superfamily/Winged helix DNA-binding domain"/>
    <property type="match status" value="1"/>
</dbReference>
<dbReference type="RefSeq" id="WP_011398094.1">
    <property type="nucleotide sequence ID" value="NC_007645.1"/>
</dbReference>
<dbReference type="GO" id="GO:0003700">
    <property type="term" value="F:DNA-binding transcription factor activity"/>
    <property type="evidence" value="ECO:0007669"/>
    <property type="project" value="InterPro"/>
</dbReference>
<dbReference type="Pfam" id="PF00126">
    <property type="entry name" value="HTH_1"/>
    <property type="match status" value="1"/>
</dbReference>
<dbReference type="OrthoDB" id="6787458at2"/>
<dbReference type="CDD" id="cd08432">
    <property type="entry name" value="PBP2_GcdR_TrpI_HvrB_AmpR_like"/>
    <property type="match status" value="1"/>
</dbReference>
<dbReference type="PRINTS" id="PR00039">
    <property type="entry name" value="HTHLYSR"/>
</dbReference>
<keyword evidence="2" id="KW-0805">Transcription regulation</keyword>
<dbReference type="PROSITE" id="PS50931">
    <property type="entry name" value="HTH_LYSR"/>
    <property type="match status" value="1"/>
</dbReference>
<reference evidence="6 7" key="1">
    <citation type="journal article" date="2005" name="Nucleic Acids Res.">
        <title>Genomic blueprint of Hahella chejuensis, a marine microbe producing an algicidal agent.</title>
        <authorList>
            <person name="Jeong H."/>
            <person name="Yim J.H."/>
            <person name="Lee C."/>
            <person name="Choi S.-H."/>
            <person name="Park Y.K."/>
            <person name="Yoon S.H."/>
            <person name="Hur C.-G."/>
            <person name="Kang H.-Y."/>
            <person name="Kim D."/>
            <person name="Lee H.H."/>
            <person name="Park K.H."/>
            <person name="Park S.-H."/>
            <person name="Park H.-S."/>
            <person name="Lee H.K."/>
            <person name="Oh T.K."/>
            <person name="Kim J.F."/>
        </authorList>
    </citation>
    <scope>NUCLEOTIDE SEQUENCE [LARGE SCALE GENOMIC DNA]</scope>
    <source>
        <strain evidence="6 7">KCTC 2396</strain>
    </source>
</reference>
<dbReference type="InterPro" id="IPR036390">
    <property type="entry name" value="WH_DNA-bd_sf"/>
</dbReference>